<feature type="region of interest" description="Disordered" evidence="3">
    <location>
        <begin position="806"/>
        <end position="1039"/>
    </location>
</feature>
<dbReference type="InterPro" id="IPR001849">
    <property type="entry name" value="PH_domain"/>
</dbReference>
<feature type="compositionally biased region" description="Basic and acidic residues" evidence="3">
    <location>
        <begin position="836"/>
        <end position="853"/>
    </location>
</feature>
<evidence type="ECO:0000256" key="2">
    <source>
        <dbReference type="ARBA" id="ARBA00023306"/>
    </source>
</evidence>
<dbReference type="SMART" id="SM00233">
    <property type="entry name" value="PH"/>
    <property type="match status" value="1"/>
</dbReference>
<dbReference type="Proteomes" id="UP001145021">
    <property type="component" value="Unassembled WGS sequence"/>
</dbReference>
<feature type="domain" description="PH" evidence="4">
    <location>
        <begin position="2214"/>
        <end position="2430"/>
    </location>
</feature>
<organism evidence="5 6">
    <name type="scientific">Coemansia asiatica</name>
    <dbReference type="NCBI Taxonomy" id="1052880"/>
    <lineage>
        <taxon>Eukaryota</taxon>
        <taxon>Fungi</taxon>
        <taxon>Fungi incertae sedis</taxon>
        <taxon>Zoopagomycota</taxon>
        <taxon>Kickxellomycotina</taxon>
        <taxon>Kickxellomycetes</taxon>
        <taxon>Kickxellales</taxon>
        <taxon>Kickxellaceae</taxon>
        <taxon>Coemansia</taxon>
    </lineage>
</organism>
<dbReference type="InterPro" id="IPR052007">
    <property type="entry name" value="Bud4"/>
</dbReference>
<feature type="compositionally biased region" description="Low complexity" evidence="3">
    <location>
        <begin position="165"/>
        <end position="184"/>
    </location>
</feature>
<feature type="region of interest" description="Disordered" evidence="3">
    <location>
        <begin position="1127"/>
        <end position="1156"/>
    </location>
</feature>
<dbReference type="PANTHER" id="PTHR36100:SF1">
    <property type="entry name" value="BUD SITE SELECTION PROTEIN 4"/>
    <property type="match status" value="1"/>
</dbReference>
<feature type="region of interest" description="Disordered" evidence="3">
    <location>
        <begin position="1323"/>
        <end position="1398"/>
    </location>
</feature>
<feature type="region of interest" description="Disordered" evidence="3">
    <location>
        <begin position="2462"/>
        <end position="2486"/>
    </location>
</feature>
<proteinExistence type="predicted"/>
<evidence type="ECO:0000256" key="1">
    <source>
        <dbReference type="ARBA" id="ARBA00022618"/>
    </source>
</evidence>
<feature type="compositionally biased region" description="Basic and acidic residues" evidence="3">
    <location>
        <begin position="1017"/>
        <end position="1026"/>
    </location>
</feature>
<protein>
    <submittedName>
        <fullName evidence="5">Bud site selection protein bud4</fullName>
    </submittedName>
</protein>
<feature type="compositionally biased region" description="Polar residues" evidence="3">
    <location>
        <begin position="31"/>
        <end position="40"/>
    </location>
</feature>
<feature type="region of interest" description="Disordered" evidence="3">
    <location>
        <begin position="1770"/>
        <end position="1805"/>
    </location>
</feature>
<feature type="region of interest" description="Disordered" evidence="3">
    <location>
        <begin position="386"/>
        <end position="443"/>
    </location>
</feature>
<feature type="region of interest" description="Disordered" evidence="3">
    <location>
        <begin position="233"/>
        <end position="372"/>
    </location>
</feature>
<dbReference type="PANTHER" id="PTHR36100">
    <property type="entry name" value="BUD SITE SELECTION PROTEIN 4"/>
    <property type="match status" value="1"/>
</dbReference>
<feature type="compositionally biased region" description="Low complexity" evidence="3">
    <location>
        <begin position="743"/>
        <end position="773"/>
    </location>
</feature>
<comment type="caution">
    <text evidence="5">The sequence shown here is derived from an EMBL/GenBank/DDBJ whole genome shotgun (WGS) entry which is preliminary data.</text>
</comment>
<feature type="compositionally biased region" description="Polar residues" evidence="3">
    <location>
        <begin position="1030"/>
        <end position="1039"/>
    </location>
</feature>
<gene>
    <name evidence="5" type="primary">BUD4</name>
    <name evidence="5" type="ORF">LPJ64_003717</name>
</gene>
<feature type="compositionally biased region" description="Polar residues" evidence="3">
    <location>
        <begin position="2089"/>
        <end position="2104"/>
    </location>
</feature>
<feature type="compositionally biased region" description="Low complexity" evidence="3">
    <location>
        <begin position="2462"/>
        <end position="2472"/>
    </location>
</feature>
<accession>A0A9W8CJA0</accession>
<dbReference type="GO" id="GO:0005525">
    <property type="term" value="F:GTP binding"/>
    <property type="evidence" value="ECO:0007669"/>
    <property type="project" value="TreeGrafter"/>
</dbReference>
<feature type="region of interest" description="Disordered" evidence="3">
    <location>
        <begin position="2299"/>
        <end position="2324"/>
    </location>
</feature>
<feature type="region of interest" description="Disordered" evidence="3">
    <location>
        <begin position="650"/>
        <end position="785"/>
    </location>
</feature>
<name>A0A9W8CJA0_9FUNG</name>
<feature type="region of interest" description="Disordered" evidence="3">
    <location>
        <begin position="1560"/>
        <end position="1586"/>
    </location>
</feature>
<feature type="compositionally biased region" description="Low complexity" evidence="3">
    <location>
        <begin position="245"/>
        <end position="258"/>
    </location>
</feature>
<feature type="region of interest" description="Disordered" evidence="3">
    <location>
        <begin position="1273"/>
        <end position="1310"/>
    </location>
</feature>
<evidence type="ECO:0000313" key="5">
    <source>
        <dbReference type="EMBL" id="KAJ1644609.1"/>
    </source>
</evidence>
<feature type="compositionally biased region" description="Basic and acidic residues" evidence="3">
    <location>
        <begin position="774"/>
        <end position="785"/>
    </location>
</feature>
<dbReference type="GO" id="GO:0051301">
    <property type="term" value="P:cell division"/>
    <property type="evidence" value="ECO:0007669"/>
    <property type="project" value="UniProtKB-KW"/>
</dbReference>
<dbReference type="Gene3D" id="2.30.29.30">
    <property type="entry name" value="Pleckstrin-homology domain (PH domain)/Phosphotyrosine-binding domain (PTB)"/>
    <property type="match status" value="1"/>
</dbReference>
<feature type="compositionally biased region" description="Low complexity" evidence="3">
    <location>
        <begin position="1784"/>
        <end position="1802"/>
    </location>
</feature>
<feature type="compositionally biased region" description="Low complexity" evidence="3">
    <location>
        <begin position="806"/>
        <end position="819"/>
    </location>
</feature>
<feature type="compositionally biased region" description="Polar residues" evidence="3">
    <location>
        <begin position="386"/>
        <end position="398"/>
    </location>
</feature>
<feature type="region of interest" description="Disordered" evidence="3">
    <location>
        <begin position="1215"/>
        <end position="1255"/>
    </location>
</feature>
<feature type="region of interest" description="Disordered" evidence="3">
    <location>
        <begin position="1493"/>
        <end position="1518"/>
    </location>
</feature>
<feature type="compositionally biased region" description="Basic and acidic residues" evidence="3">
    <location>
        <begin position="955"/>
        <end position="967"/>
    </location>
</feature>
<feature type="region of interest" description="Disordered" evidence="3">
    <location>
        <begin position="2356"/>
        <end position="2378"/>
    </location>
</feature>
<dbReference type="PROSITE" id="PS50003">
    <property type="entry name" value="PH_DOMAIN"/>
    <property type="match status" value="1"/>
</dbReference>
<feature type="compositionally biased region" description="Polar residues" evidence="3">
    <location>
        <begin position="1094"/>
        <end position="1109"/>
    </location>
</feature>
<feature type="compositionally biased region" description="Low complexity" evidence="3">
    <location>
        <begin position="885"/>
        <end position="907"/>
    </location>
</feature>
<dbReference type="EMBL" id="JANBOH010000153">
    <property type="protein sequence ID" value="KAJ1644609.1"/>
    <property type="molecule type" value="Genomic_DNA"/>
</dbReference>
<feature type="region of interest" description="Disordered" evidence="3">
    <location>
        <begin position="121"/>
        <end position="207"/>
    </location>
</feature>
<feature type="non-terminal residue" evidence="5">
    <location>
        <position position="1"/>
    </location>
</feature>
<evidence type="ECO:0000259" key="4">
    <source>
        <dbReference type="PROSITE" id="PS50003"/>
    </source>
</evidence>
<feature type="region of interest" description="Disordered" evidence="3">
    <location>
        <begin position="2017"/>
        <end position="2104"/>
    </location>
</feature>
<feature type="compositionally biased region" description="Low complexity" evidence="3">
    <location>
        <begin position="667"/>
        <end position="710"/>
    </location>
</feature>
<evidence type="ECO:0000256" key="3">
    <source>
        <dbReference type="SAM" id="MobiDB-lite"/>
    </source>
</evidence>
<feature type="compositionally biased region" description="Low complexity" evidence="3">
    <location>
        <begin position="66"/>
        <end position="90"/>
    </location>
</feature>
<feature type="compositionally biased region" description="Low complexity" evidence="3">
    <location>
        <begin position="41"/>
        <end position="55"/>
    </location>
</feature>
<feature type="compositionally biased region" description="Polar residues" evidence="3">
    <location>
        <begin position="1137"/>
        <end position="1149"/>
    </location>
</feature>
<feature type="compositionally biased region" description="Polar residues" evidence="3">
    <location>
        <begin position="91"/>
        <end position="108"/>
    </location>
</feature>
<sequence>QQQQHQQSIARSESPFLLRDSLYEMIMGRSPSRTSLTSGYSTNSNTVSNSSTVAVSREHPTFEDVQQSQLPTSPTSPTSLNSQLSPQSTSFEDPNATSAENTLTNTSGEPVAVAVAVAVASEKPERPLVSETVADECSVITPAESPNDELTSVPTTGISNAQTYETAESEISSVSVSDSEAGAALANEDTGFDTRASSPVAPPRPTAASLFSFMQQDFAEEPEPGFETMYSEDEEIESEQVGQPFSSSFSLSKSMSTFPNSQADSFADEFPPLAEPTGKPVRIGRRQGRATAGLLQDEEATTGLMSKSSFDFAVPKPDSGSSDEKPGSISSNNAAIADTEIAIAGGGSEPESPPALSHSTDMPSLPANLPLTRDKRDQYLQTLINRNTMRGSAANGSPKSKRPAHAAISQALRAASPARSFSSSNETGSGDDGDAEHEHRGNFRGRVSRHVSMRSEGAIDPALLCPPSAHSNREALAVSGASINGRIRANTMNNNAASPTLATKPVTPTRKVSPSLATLKTRNLVSNSPAKLSAPSASDLSPTSDANSNRVFALSNASSSRVRAMSTPAEARAPTLAASATSTARIGRVAALSQNFERQQASLGPPPKIAIPGRATPFVGISGHAGEKTSVCAVSAPLGGMKVDFGKPVARSSSISSSHSTGAHGQATTASSAYSAAAGTSEGNSHQQQQSDHQGQQGQQSQEQQQLPPSDSEDGQSNDHSGNGGNRRNDGDGNGNGDGGDDGSSPSLSVSVLDPTSTDSNGSTTTSHTGSSASHDRGLAANVHHREAGFGSDLLDSRGSVDQLGSSIFSSVESPSSSSKDPTIEPAPGLHAPVSSRRESEAERKNRFRELANRRKSGTLERISNRGLVKSRKALIDSSGDSMMRSASPLRSSEPSTSSSSASSSLKPKPKSKSSRVQFAEQSQSGVSTKSIDQLKPSTIQSEDYKAKQKSQLKQKQEQELEADQKIESQTFFRQQGEGRSFRDIGSTDDGPSSSSYSNPVASLKELQQASSPALHPESHHLHESDYAAASSSVGRSGINTDDLLKVSEEIEEQELIVSSDVVDPLVSRTSSSGKSKSGSGSGEESIHILSSLDTLSTPGSTPLDSVQENTHIGLLAQYNINKKHMDRKYKRESAESEQSFLSSGQESQPAGLESDVDLGFSTISDINPQIVAVHDADAAASSGNADESSDSFNTMLPVRQRYDSRALFGLSTVVEEEEDSRNPSMVVGDPVPSSFGTQRSFKSGPHARSRSSSSDALSASSAIAATQAVASGSGSGAGISISHSASSTSTDLAGSDGRVSTGMQERRSANTQLRGLRSVLLQGQHQQQQQSASQAASQRQRSPIALSESNESIAELNESPEPVGLTKDDFESAVPGVGWSTPQADDDTHSHAPSFGSHSFDPNIVFGYTSEENSTMASRSSFDRSDFFTQNRPGSAASRILYMHPIDQPASEVDVGYAGDSESRQQVYHPSSPLATGGFSVGGSGSSEFFGTGKGKMPARDMPEMQQKPPRSPQTPEHVLTVDEIEEDLSTDEEPIPKILFVESQDFEGYVPIGFQIQQERDERRRERRLQKEAARLGLPPPEPPKEPKVISPLWFIENNYIDPLPPDLLNMMIAERDKIEVENMADHRITENPEKKRILESGSISSIRLRQELNDFIAQDTSEEIIVKRAAGSGTIKPLTKRPRVSNISTMFDPPTSPVPISPPAAKANAYGTRKSFLDSIEIPVSDIEREDSSDDSVDDGNVRFGQFHEDEAFVSPISQEFQVPGHELYRPPTIAPSTNAQQRGQPYRQHQQLQQQQQQTPRKRLVLRAKAKTFSEQVLEEVNGLNMQVRTDNQGTVTSYSAGQFAYEPPTGTVRPSMIPQYVSQLNGVPAGPFFMPPKATAKAGYLYMRILGIEDIEDKTDSIYFVIRNGIDTLATTPVNVGGQSGTTINQEFRILTDPNVSITMWMRFRSDAIIYKGGMTGAMTGWGKGDARCAPPLLRKLVRRNTRSRNKARWNCSSSNDSVFDFDNFQNNAAPGARRDRGAANRGLGLSANPQNRAQKPQSQPPLQQQQQLLRNQRMQGGEYPERVSSAFMSQTGHGFASDGGQQMNSAFNDPRSLNATQAPSSVFYEPGTERMDPPASNKGLAQAKFKEETRGVAVVHVGEMIEEVFLRGLVDSWDVENVWESRKGARLQLQLFYIPECPLFREEELPKTLSDCEMAMEVCNFHNRTLNSGYMSQRGGDTRFWRRRYFRLIGGFLFAYHEDTKEPRCFIDLNDATRVVDHRTDSARRQMPTGPMIGGFGNADLVRSTQMRRRMTHKRNNSDHSSRDGVSAPTAASGAVDRSGTWHYVSGHGYASDSEPVDMVDIVDPVLQQSSMRRRQRRQPTSARTDSGIVSDMHARDNTLDSGMQHSFSIEFGEGGSIEFYTDNEGEKRIWVEIIKRIIGSIPKIPSWLIKLLHADISERIDTDSALASGSSLATTASTPSSKFQELAHPLGGRHH</sequence>
<dbReference type="InterPro" id="IPR011993">
    <property type="entry name" value="PH-like_dom_sf"/>
</dbReference>
<feature type="compositionally biased region" description="Low complexity" evidence="3">
    <location>
        <begin position="411"/>
        <end position="424"/>
    </location>
</feature>
<reference evidence="5" key="1">
    <citation type="submission" date="2022-07" db="EMBL/GenBank/DDBJ databases">
        <title>Phylogenomic reconstructions and comparative analyses of Kickxellomycotina fungi.</title>
        <authorList>
            <person name="Reynolds N.K."/>
            <person name="Stajich J.E."/>
            <person name="Barry K."/>
            <person name="Grigoriev I.V."/>
            <person name="Crous P."/>
            <person name="Smith M.E."/>
        </authorList>
    </citation>
    <scope>NUCLEOTIDE SEQUENCE</scope>
    <source>
        <strain evidence="5">NBRC 105413</strain>
    </source>
</reference>
<feature type="region of interest" description="Disordered" evidence="3">
    <location>
        <begin position="29"/>
        <end position="109"/>
    </location>
</feature>
<keyword evidence="6" id="KW-1185">Reference proteome</keyword>
<feature type="region of interest" description="Disordered" evidence="3">
    <location>
        <begin position="527"/>
        <end position="547"/>
    </location>
</feature>
<feature type="compositionally biased region" description="Low complexity" evidence="3">
    <location>
        <begin position="1273"/>
        <end position="1291"/>
    </location>
</feature>
<feature type="compositionally biased region" description="Polar residues" evidence="3">
    <location>
        <begin position="916"/>
        <end position="942"/>
    </location>
</feature>
<keyword evidence="1" id="KW-0132">Cell division</keyword>
<dbReference type="SUPFAM" id="SSF50729">
    <property type="entry name" value="PH domain-like"/>
    <property type="match status" value="1"/>
</dbReference>
<feature type="compositionally biased region" description="Basic and acidic residues" evidence="3">
    <location>
        <begin position="1560"/>
        <end position="1576"/>
    </location>
</feature>
<evidence type="ECO:0000313" key="6">
    <source>
        <dbReference type="Proteomes" id="UP001145021"/>
    </source>
</evidence>
<feature type="compositionally biased region" description="Low complexity" evidence="3">
    <location>
        <begin position="1327"/>
        <end position="1343"/>
    </location>
</feature>
<feature type="region of interest" description="Disordered" evidence="3">
    <location>
        <begin position="1058"/>
        <end position="1109"/>
    </location>
</feature>
<feature type="compositionally biased region" description="Polar residues" evidence="3">
    <location>
        <begin position="148"/>
        <end position="164"/>
    </location>
</feature>
<feature type="compositionally biased region" description="Low complexity" evidence="3">
    <location>
        <begin position="2044"/>
        <end position="2059"/>
    </location>
</feature>
<keyword evidence="2" id="KW-0131">Cell cycle</keyword>